<protein>
    <submittedName>
        <fullName evidence="1">Uncharacterized protein</fullName>
    </submittedName>
</protein>
<sequence>MPRKWKETTFWDDQGQPTKDPSKGRPLQHWWGGDKRSLQDMVYKIWDEPKGRIVQTGTLRQGPTFWCDREHQPFSSCFSDMVWNPRAIKVDNVYLSGYNKEWSGLLEVLPKIPEHEAALLYDLLSKIFVYDPTKRPTSREMLNHAWFHLDGP</sequence>
<name>A0ACC2JD49_9PEZI</name>
<keyword evidence="2" id="KW-1185">Reference proteome</keyword>
<evidence type="ECO:0000313" key="1">
    <source>
        <dbReference type="EMBL" id="KAJ8125294.1"/>
    </source>
</evidence>
<gene>
    <name evidence="1" type="ORF">O1611_g8346</name>
</gene>
<proteinExistence type="predicted"/>
<organism evidence="1 2">
    <name type="scientific">Lasiodiplodia mahajangana</name>
    <dbReference type="NCBI Taxonomy" id="1108764"/>
    <lineage>
        <taxon>Eukaryota</taxon>
        <taxon>Fungi</taxon>
        <taxon>Dikarya</taxon>
        <taxon>Ascomycota</taxon>
        <taxon>Pezizomycotina</taxon>
        <taxon>Dothideomycetes</taxon>
        <taxon>Dothideomycetes incertae sedis</taxon>
        <taxon>Botryosphaeriales</taxon>
        <taxon>Botryosphaeriaceae</taxon>
        <taxon>Lasiodiplodia</taxon>
    </lineage>
</organism>
<dbReference type="Proteomes" id="UP001153332">
    <property type="component" value="Unassembled WGS sequence"/>
</dbReference>
<comment type="caution">
    <text evidence="1">The sequence shown here is derived from an EMBL/GenBank/DDBJ whole genome shotgun (WGS) entry which is preliminary data.</text>
</comment>
<evidence type="ECO:0000313" key="2">
    <source>
        <dbReference type="Proteomes" id="UP001153332"/>
    </source>
</evidence>
<reference evidence="1" key="1">
    <citation type="submission" date="2022-12" db="EMBL/GenBank/DDBJ databases">
        <title>Genome Sequence of Lasiodiplodia mahajangana.</title>
        <authorList>
            <person name="Buettner E."/>
        </authorList>
    </citation>
    <scope>NUCLEOTIDE SEQUENCE</scope>
    <source>
        <strain evidence="1">VT137</strain>
    </source>
</reference>
<accession>A0ACC2JD49</accession>
<dbReference type="EMBL" id="JAPUUL010002450">
    <property type="protein sequence ID" value="KAJ8125294.1"/>
    <property type="molecule type" value="Genomic_DNA"/>
</dbReference>